<evidence type="ECO:0000313" key="1">
    <source>
        <dbReference type="EMBL" id="KAJ5282685.1"/>
    </source>
</evidence>
<comment type="caution">
    <text evidence="1">The sequence shown here is derived from an EMBL/GenBank/DDBJ whole genome shotgun (WGS) entry which is preliminary data.</text>
</comment>
<accession>A0ABQ8WUN8</accession>
<name>A0ABQ8WUN8_PENCH</name>
<evidence type="ECO:0000313" key="2">
    <source>
        <dbReference type="Proteomes" id="UP001220256"/>
    </source>
</evidence>
<keyword evidence="2" id="KW-1185">Reference proteome</keyword>
<reference evidence="1 2" key="1">
    <citation type="journal article" date="2023" name="IMA Fungus">
        <title>Comparative genomic study of the Penicillium genus elucidates a diverse pangenome and 15 lateral gene transfer events.</title>
        <authorList>
            <person name="Petersen C."/>
            <person name="Sorensen T."/>
            <person name="Nielsen M.R."/>
            <person name="Sondergaard T.E."/>
            <person name="Sorensen J.L."/>
            <person name="Fitzpatrick D.A."/>
            <person name="Frisvad J.C."/>
            <person name="Nielsen K.L."/>
        </authorList>
    </citation>
    <scope>NUCLEOTIDE SEQUENCE [LARGE SCALE GENOMIC DNA]</scope>
    <source>
        <strain evidence="1 2">IBT 3361</strain>
    </source>
</reference>
<organism evidence="1 2">
    <name type="scientific">Penicillium chrysogenum</name>
    <name type="common">Penicillium notatum</name>
    <dbReference type="NCBI Taxonomy" id="5076"/>
    <lineage>
        <taxon>Eukaryota</taxon>
        <taxon>Fungi</taxon>
        <taxon>Dikarya</taxon>
        <taxon>Ascomycota</taxon>
        <taxon>Pezizomycotina</taxon>
        <taxon>Eurotiomycetes</taxon>
        <taxon>Eurotiomycetidae</taxon>
        <taxon>Eurotiales</taxon>
        <taxon>Aspergillaceae</taxon>
        <taxon>Penicillium</taxon>
        <taxon>Penicillium chrysogenum species complex</taxon>
    </lineage>
</organism>
<protein>
    <submittedName>
        <fullName evidence="1">Uncharacterized protein</fullName>
    </submittedName>
</protein>
<sequence length="94" mass="10978">MQVLLDFVVFMTIWEVFREEFRSHTPSTFSEAVHPLLVYLGIRSPHQTRGQRLLRLLRRYGLGEGSRSHAFVCLGQCTLLWIVAKTFQLSNVVW</sequence>
<dbReference type="EMBL" id="JAPVEB010000001">
    <property type="protein sequence ID" value="KAJ5282685.1"/>
    <property type="molecule type" value="Genomic_DNA"/>
</dbReference>
<proteinExistence type="predicted"/>
<dbReference type="Proteomes" id="UP001220256">
    <property type="component" value="Unassembled WGS sequence"/>
</dbReference>
<gene>
    <name evidence="1" type="ORF">N7505_000665</name>
</gene>